<evidence type="ECO:0000259" key="1">
    <source>
        <dbReference type="Pfam" id="PF16457"/>
    </source>
</evidence>
<evidence type="ECO:0000313" key="2">
    <source>
        <dbReference type="EMBL" id="CEP62740.1"/>
    </source>
</evidence>
<dbReference type="EMBL" id="LN736365">
    <property type="protein sequence ID" value="CEP62740.1"/>
    <property type="molecule type" value="Genomic_DNA"/>
</dbReference>
<organism evidence="2 3">
    <name type="scientific">Lachancea lanzarotensis</name>
    <dbReference type="NCBI Taxonomy" id="1245769"/>
    <lineage>
        <taxon>Eukaryota</taxon>
        <taxon>Fungi</taxon>
        <taxon>Dikarya</taxon>
        <taxon>Ascomycota</taxon>
        <taxon>Saccharomycotina</taxon>
        <taxon>Saccharomycetes</taxon>
        <taxon>Saccharomycetales</taxon>
        <taxon>Saccharomycetaceae</taxon>
        <taxon>Lachancea</taxon>
    </lineage>
</organism>
<feature type="domain" description="PH" evidence="1">
    <location>
        <begin position="419"/>
        <end position="565"/>
    </location>
</feature>
<dbReference type="HOGENOM" id="CLU_425916_0_0_1"/>
<dbReference type="Proteomes" id="UP000054304">
    <property type="component" value="Unassembled WGS sequence"/>
</dbReference>
<dbReference type="Pfam" id="PF16457">
    <property type="entry name" value="PH_12"/>
    <property type="match status" value="1"/>
</dbReference>
<evidence type="ECO:0000313" key="3">
    <source>
        <dbReference type="Proteomes" id="UP000054304"/>
    </source>
</evidence>
<dbReference type="InterPro" id="IPR001849">
    <property type="entry name" value="PH_domain"/>
</dbReference>
<gene>
    <name evidence="2" type="ORF">LALA0_S06e02718g</name>
</gene>
<reference evidence="2 3" key="1">
    <citation type="submission" date="2014-12" db="EMBL/GenBank/DDBJ databases">
        <authorList>
            <person name="Neuveglise Cecile"/>
        </authorList>
    </citation>
    <scope>NUCLEOTIDE SEQUENCE [LARGE SCALE GENOMIC DNA]</scope>
    <source>
        <strain evidence="2 3">CBS 12615</strain>
    </source>
</reference>
<name>A0A0C7MYB4_9SACH</name>
<sequence>MSSPQNSTPDQALDMLSQVKDDKTALVTLYRTLANSDEKTFTEGIADRPNFWNNIFSLARDLMDDEEVVVAVHFFLDRGSKALADRNDMVPHIKNFCTAAHKNTILDTVVSQLLWLQCDVELEGSVVKAVSRYLHCLEILNNEDTRTAAGMLFDAFLTLKSGGFLTTLTTVLENAPQYEEDVEAIAQSCVKVLARLHWSLHSQNVDTLSAQWLNSMMDLLDKHFKVKELAKANEGSRADGGKQMSDLSLVNAIDLITFCKDSNLSFRKKYSERLLFEDDAFPIVKGLPWLSDQLAQCFHQFFAEDKSSVFIMQCFLNKDILIYSLVDKLMELWIESNAQDFADFGSVLETFEIAFFQHDNFLGATEPDVGTCLVNIRSLTYADLRSTQLKQLRNIHYKKWETQVSHFDSMLSNQVLEFVRHQRLLQLQKGAWVYSDNPLDRSVKQPRVYFIILSDNQMNLLAKEYRLRTESNPTVNGNEIVSAPDSSASKSKTLIIPLRRVHRFQHWRIQSESKVPENSKLINILNKAVYTEIHLMDKEANVLLKFFVDTKEASYIWLDGLQLLVAAAQGKTPTLSDELKSQVASLIDLRKNVQIIGLDDKTDLTDNIEGSSAEDQYYDLDILQSVTANFHYD</sequence>
<keyword evidence="3" id="KW-1185">Reference proteome</keyword>
<dbReference type="OrthoDB" id="28413at2759"/>
<protein>
    <submittedName>
        <fullName evidence="2">LALA0S06e02718g1_1</fullName>
    </submittedName>
</protein>
<accession>A0A0C7MYB4</accession>
<proteinExistence type="predicted"/>
<dbReference type="GeneID" id="34686215"/>
<dbReference type="RefSeq" id="XP_022628963.1">
    <property type="nucleotide sequence ID" value="XM_022771795.1"/>
</dbReference>
<dbReference type="AlphaFoldDB" id="A0A0C7MYB4"/>